<evidence type="ECO:0000313" key="1">
    <source>
        <dbReference type="EMBL" id="KKM78246.1"/>
    </source>
</evidence>
<sequence>MEHVLLVIVVVMLNLATPGEILDSVVLVSEAAPAQCEKLRREVVSSWPNPQAGFQVWSWCVGTEDIE</sequence>
<gene>
    <name evidence="1" type="ORF">LCGC14_1361880</name>
</gene>
<reference evidence="1" key="1">
    <citation type="journal article" date="2015" name="Nature">
        <title>Complex archaea that bridge the gap between prokaryotes and eukaryotes.</title>
        <authorList>
            <person name="Spang A."/>
            <person name="Saw J.H."/>
            <person name="Jorgensen S.L."/>
            <person name="Zaremba-Niedzwiedzka K."/>
            <person name="Martijn J."/>
            <person name="Lind A.E."/>
            <person name="van Eijk R."/>
            <person name="Schleper C."/>
            <person name="Guy L."/>
            <person name="Ettema T.J."/>
        </authorList>
    </citation>
    <scope>NUCLEOTIDE SEQUENCE</scope>
</reference>
<dbReference type="EMBL" id="LAZR01008521">
    <property type="protein sequence ID" value="KKM78246.1"/>
    <property type="molecule type" value="Genomic_DNA"/>
</dbReference>
<organism evidence="1">
    <name type="scientific">marine sediment metagenome</name>
    <dbReference type="NCBI Taxonomy" id="412755"/>
    <lineage>
        <taxon>unclassified sequences</taxon>
        <taxon>metagenomes</taxon>
        <taxon>ecological metagenomes</taxon>
    </lineage>
</organism>
<comment type="caution">
    <text evidence="1">The sequence shown here is derived from an EMBL/GenBank/DDBJ whole genome shotgun (WGS) entry which is preliminary data.</text>
</comment>
<protein>
    <submittedName>
        <fullName evidence="1">Uncharacterized protein</fullName>
    </submittedName>
</protein>
<accession>A0A0F9KTW6</accession>
<proteinExistence type="predicted"/>
<name>A0A0F9KTW6_9ZZZZ</name>
<dbReference type="AlphaFoldDB" id="A0A0F9KTW6"/>